<dbReference type="InterPro" id="IPR002347">
    <property type="entry name" value="SDR_fam"/>
</dbReference>
<accession>A0AAV5REN9</accession>
<dbReference type="InterPro" id="IPR036291">
    <property type="entry name" value="NAD(P)-bd_dom_sf"/>
</dbReference>
<comment type="similarity">
    <text evidence="1">Belongs to the short-chain dehydrogenases/reductases (SDR) family.</text>
</comment>
<organism evidence="4 5">
    <name type="scientific">Starmerella bacillaris</name>
    <name type="common">Yeast</name>
    <name type="synonym">Candida zemplinina</name>
    <dbReference type="NCBI Taxonomy" id="1247836"/>
    <lineage>
        <taxon>Eukaryota</taxon>
        <taxon>Fungi</taxon>
        <taxon>Dikarya</taxon>
        <taxon>Ascomycota</taxon>
        <taxon>Saccharomycotina</taxon>
        <taxon>Dipodascomycetes</taxon>
        <taxon>Dipodascales</taxon>
        <taxon>Trichomonascaceae</taxon>
        <taxon>Starmerella</taxon>
    </lineage>
</organism>
<reference evidence="4 5" key="1">
    <citation type="journal article" date="2023" name="Elife">
        <title>Identification of key yeast species and microbe-microbe interactions impacting larval growth of Drosophila in the wild.</title>
        <authorList>
            <person name="Mure A."/>
            <person name="Sugiura Y."/>
            <person name="Maeda R."/>
            <person name="Honda K."/>
            <person name="Sakurai N."/>
            <person name="Takahashi Y."/>
            <person name="Watada M."/>
            <person name="Katoh T."/>
            <person name="Gotoh A."/>
            <person name="Gotoh Y."/>
            <person name="Taniguchi I."/>
            <person name="Nakamura K."/>
            <person name="Hayashi T."/>
            <person name="Katayama T."/>
            <person name="Uemura T."/>
            <person name="Hattori Y."/>
        </authorList>
    </citation>
    <scope>NUCLEOTIDE SEQUENCE [LARGE SCALE GENOMIC DNA]</scope>
    <source>
        <strain evidence="4 5">SB-73</strain>
    </source>
</reference>
<dbReference type="EMBL" id="BTGC01000003">
    <property type="protein sequence ID" value="GMM50041.1"/>
    <property type="molecule type" value="Genomic_DNA"/>
</dbReference>
<evidence type="ECO:0000313" key="4">
    <source>
        <dbReference type="EMBL" id="GMM50041.1"/>
    </source>
</evidence>
<keyword evidence="2" id="KW-0560">Oxidoreductase</keyword>
<evidence type="ECO:0000256" key="2">
    <source>
        <dbReference type="ARBA" id="ARBA00023002"/>
    </source>
</evidence>
<keyword evidence="3" id="KW-0472">Membrane</keyword>
<dbReference type="PANTHER" id="PTHR24322:SF736">
    <property type="entry name" value="RETINOL DEHYDROGENASE 10"/>
    <property type="match status" value="1"/>
</dbReference>
<dbReference type="Pfam" id="PF00106">
    <property type="entry name" value="adh_short"/>
    <property type="match status" value="1"/>
</dbReference>
<dbReference type="AlphaFoldDB" id="A0AAV5REN9"/>
<evidence type="ECO:0000256" key="1">
    <source>
        <dbReference type="ARBA" id="ARBA00006484"/>
    </source>
</evidence>
<dbReference type="Proteomes" id="UP001362899">
    <property type="component" value="Unassembled WGS sequence"/>
</dbReference>
<protein>
    <submittedName>
        <fullName evidence="4">Uncharacterized protein</fullName>
    </submittedName>
</protein>
<keyword evidence="3" id="KW-1133">Transmembrane helix</keyword>
<dbReference type="SUPFAM" id="SSF51735">
    <property type="entry name" value="NAD(P)-binding Rossmann-fold domains"/>
    <property type="match status" value="1"/>
</dbReference>
<sequence length="345" mass="38216">MVLPSVMSPNSLFVSQVCIDHLEQIYLQTIGSIKGSSGLALWCWVNYSNMSTNIKDLSYICYASIAWFLLVTLTKALIWLNTFLVEREFGTWELNPETDRILITGGSQGLGLLLAANFAIDGYKVDVFDLHQPEFPIDNCFFHNVDVSDDVSVANAIDKLPGKQFLVINCAGIVGDSTGKLREIQRDSIRDVVNTNLLGSMYVTREMLAQKDVKMVVGISSSTALASPAEAGVYAASKAGIRTFYESLYYQNKTLGKRTRVLCITPGQLDTTMFEKVKTPSEFFSPIMRSAPLSKTICDAIAKGRTGEMLMPMYARWLPIMALLPRSIINMLRDYIGIDHAISSS</sequence>
<gene>
    <name evidence="4" type="ORF">DASB73_009990</name>
</gene>
<comment type="caution">
    <text evidence="4">The sequence shown here is derived from an EMBL/GenBank/DDBJ whole genome shotgun (WGS) entry which is preliminary data.</text>
</comment>
<evidence type="ECO:0000313" key="5">
    <source>
        <dbReference type="Proteomes" id="UP001362899"/>
    </source>
</evidence>
<keyword evidence="5" id="KW-1185">Reference proteome</keyword>
<name>A0AAV5REN9_STABA</name>
<dbReference type="PANTHER" id="PTHR24322">
    <property type="entry name" value="PKSB"/>
    <property type="match status" value="1"/>
</dbReference>
<dbReference type="Gene3D" id="3.40.50.720">
    <property type="entry name" value="NAD(P)-binding Rossmann-like Domain"/>
    <property type="match status" value="1"/>
</dbReference>
<keyword evidence="3" id="KW-0812">Transmembrane</keyword>
<feature type="transmembrane region" description="Helical" evidence="3">
    <location>
        <begin position="59"/>
        <end position="80"/>
    </location>
</feature>
<dbReference type="PRINTS" id="PR00081">
    <property type="entry name" value="GDHRDH"/>
</dbReference>
<evidence type="ECO:0000256" key="3">
    <source>
        <dbReference type="SAM" id="Phobius"/>
    </source>
</evidence>
<proteinExistence type="inferred from homology"/>
<dbReference type="GO" id="GO:0016616">
    <property type="term" value="F:oxidoreductase activity, acting on the CH-OH group of donors, NAD or NADP as acceptor"/>
    <property type="evidence" value="ECO:0007669"/>
    <property type="project" value="TreeGrafter"/>
</dbReference>
<feature type="transmembrane region" description="Helical" evidence="3">
    <location>
        <begin position="25"/>
        <end position="47"/>
    </location>
</feature>